<dbReference type="SUPFAM" id="SSF48208">
    <property type="entry name" value="Six-hairpin glycosidases"/>
    <property type="match status" value="1"/>
</dbReference>
<dbReference type="Proteomes" id="UP000304900">
    <property type="component" value="Unassembled WGS sequence"/>
</dbReference>
<comment type="caution">
    <text evidence="5">The sequence shown here is derived from an EMBL/GenBank/DDBJ whole genome shotgun (WGS) entry which is preliminary data.</text>
</comment>
<dbReference type="Pfam" id="PF14498">
    <property type="entry name" value="Glyco_hyd_65N_2"/>
    <property type="match status" value="1"/>
</dbReference>
<dbReference type="InterPro" id="IPR054363">
    <property type="entry name" value="GH95_cat"/>
</dbReference>
<dbReference type="InterPro" id="IPR049053">
    <property type="entry name" value="AFCA-like_C"/>
</dbReference>
<protein>
    <submittedName>
        <fullName evidence="5">Glycoside hydrolase family 95 protein</fullName>
    </submittedName>
</protein>
<dbReference type="EMBL" id="SZVO01000002">
    <property type="protein sequence ID" value="TKT93010.1"/>
    <property type="molecule type" value="Genomic_DNA"/>
</dbReference>
<dbReference type="InterPro" id="IPR012341">
    <property type="entry name" value="6hp_glycosidase-like_sf"/>
</dbReference>
<sequence>MKNIVRILTAFLFISNAFAQQAGALKLWYKKPAGKIWTDALPVGNGRLGAMVYGNPEQEVIKLNESTVWAGGPNRNDNPNALAALPQIRKLIFEGKHAEAEKLAAQNIESKTTNGMMYQPVGNLNLTFPGHESFTDYYRELDLEKATTTTSYTVDGVRYTRQVIASVQDQIIAVRLTADKPGKLNFTSFLTSPQKGRRKTDKTGKLVFSGMSGDHEGLKGRVVFNAHVKVLNEGGQLSASDTSVTINKANAVTIYISIGTNFVDYKTLTANPETKADLYLNNAVKKTFEDILARHIISYQKYFNRVKLDLGTTEAAKFPTNERIEKFASGNDPQLVSLYFQFGRYLLISSSQPAQNGMPVGQPATLQGIWNEEMSPPWDSKYTININTEMNYWPAEVTNLTEMHDPLIQMVNDLSQTGQETAKVMYGANGWVAHHNTDLWRITGTVDPIFYAMWPMGGAWLSTHAWEKYCYSGDRNYLKSVYPALKGSAQFFVDFLIEEPTHKWLVVAPGMSPENAPASRPDVTIGAGNTMDNQIVYDIFTSTLRAAEALGTDPEFVKILKEKRARLAPMQIGKFGQLQEWLEDLDNPDDKHRHISHLYGLYPSHQLSAYRTPELFSAARTSLEHRGDVSTGWSMGWKVNWWARLQDGNRAYKLITDQLSPVNAPGKKGGGGTYTNLFDAHPPFQIDGNFGCTAGIAEMLMQSHDGAIHLLPAIPDGWKTGSISGLRARGGFDIVALEWKDGKVSKLVIQSNLGGNCRLRLPNTLQGKGIVLQSVTGENPNIFYKTEDVLKPVISPAATINKLNIKETSLYDFQTQKGKIYTLTL</sequence>
<keyword evidence="5" id="KW-0378">Hydrolase</keyword>
<dbReference type="OrthoDB" id="9802600at2"/>
<name>A0A4U6D6K3_9BACT</name>
<dbReference type="Pfam" id="PF21307">
    <property type="entry name" value="Glyco_hydro_95_C"/>
    <property type="match status" value="1"/>
</dbReference>
<dbReference type="GO" id="GO:0004560">
    <property type="term" value="F:alpha-L-fucosidase activity"/>
    <property type="evidence" value="ECO:0007669"/>
    <property type="project" value="InterPro"/>
</dbReference>
<feature type="domain" description="Glycosyl hydrolase family 95 N-terminal" evidence="2">
    <location>
        <begin position="27"/>
        <end position="264"/>
    </location>
</feature>
<dbReference type="PANTHER" id="PTHR31084:SF0">
    <property type="entry name" value="ALPHA-L-FUCOSIDASE 2"/>
    <property type="match status" value="1"/>
</dbReference>
<dbReference type="InterPro" id="IPR027414">
    <property type="entry name" value="GH95_N_dom"/>
</dbReference>
<proteinExistence type="predicted"/>
<feature type="signal peptide" evidence="1">
    <location>
        <begin position="1"/>
        <end position="19"/>
    </location>
</feature>
<keyword evidence="6" id="KW-1185">Reference proteome</keyword>
<dbReference type="Pfam" id="PF22124">
    <property type="entry name" value="Glyco_hydro_95_cat"/>
    <property type="match status" value="1"/>
</dbReference>
<feature type="chain" id="PRO_5020386841" evidence="1">
    <location>
        <begin position="20"/>
        <end position="825"/>
    </location>
</feature>
<dbReference type="Gene3D" id="2.70.98.50">
    <property type="entry name" value="putative glycoside hydrolase family protein from bacillus halodurans"/>
    <property type="match status" value="1"/>
</dbReference>
<gene>
    <name evidence="5" type="ORF">FDK13_03895</name>
</gene>
<evidence type="ECO:0000259" key="4">
    <source>
        <dbReference type="Pfam" id="PF22124"/>
    </source>
</evidence>
<organism evidence="5 6">
    <name type="scientific">Dyadobacter frigoris</name>
    <dbReference type="NCBI Taxonomy" id="2576211"/>
    <lineage>
        <taxon>Bacteria</taxon>
        <taxon>Pseudomonadati</taxon>
        <taxon>Bacteroidota</taxon>
        <taxon>Cytophagia</taxon>
        <taxon>Cytophagales</taxon>
        <taxon>Spirosomataceae</taxon>
        <taxon>Dyadobacter</taxon>
    </lineage>
</organism>
<dbReference type="PIRSF" id="PIRSF007663">
    <property type="entry name" value="UCP007663"/>
    <property type="match status" value="1"/>
</dbReference>
<accession>A0A4U6D6K3</accession>
<dbReference type="RefSeq" id="WP_137338686.1">
    <property type="nucleotide sequence ID" value="NZ_BSQH01000018.1"/>
</dbReference>
<dbReference type="InterPro" id="IPR013780">
    <property type="entry name" value="Glyco_hydro_b"/>
</dbReference>
<dbReference type="InterPro" id="IPR008928">
    <property type="entry name" value="6-hairpin_glycosidase_sf"/>
</dbReference>
<evidence type="ECO:0000313" key="6">
    <source>
        <dbReference type="Proteomes" id="UP000304900"/>
    </source>
</evidence>
<dbReference type="Gene3D" id="1.50.10.10">
    <property type="match status" value="1"/>
</dbReference>
<evidence type="ECO:0000313" key="5">
    <source>
        <dbReference type="EMBL" id="TKT93010.1"/>
    </source>
</evidence>
<dbReference type="AlphaFoldDB" id="A0A4U6D6K3"/>
<dbReference type="Gene3D" id="2.60.40.1180">
    <property type="entry name" value="Golgi alpha-mannosidase II"/>
    <property type="match status" value="1"/>
</dbReference>
<feature type="domain" description="Glycosyl hydrolase family 95 catalytic" evidence="4">
    <location>
        <begin position="288"/>
        <end position="700"/>
    </location>
</feature>
<evidence type="ECO:0000259" key="3">
    <source>
        <dbReference type="Pfam" id="PF21307"/>
    </source>
</evidence>
<dbReference type="FunFam" id="1.50.10.10:FF:000028">
    <property type="entry name" value="Alpha-L-fucosidase 2"/>
    <property type="match status" value="1"/>
</dbReference>
<dbReference type="PANTHER" id="PTHR31084">
    <property type="entry name" value="ALPHA-L-FUCOSIDASE 2"/>
    <property type="match status" value="1"/>
</dbReference>
<feature type="domain" description="Alpha fucosidase A-like C-terminal" evidence="3">
    <location>
        <begin position="702"/>
        <end position="766"/>
    </location>
</feature>
<keyword evidence="1" id="KW-0732">Signal</keyword>
<evidence type="ECO:0000256" key="1">
    <source>
        <dbReference type="SAM" id="SignalP"/>
    </source>
</evidence>
<reference evidence="5 6" key="1">
    <citation type="submission" date="2019-05" db="EMBL/GenBank/DDBJ databases">
        <title>Dyadobacter AR-3-8 sp. nov., isolated from arctic soil.</title>
        <authorList>
            <person name="Chaudhary D.K."/>
        </authorList>
    </citation>
    <scope>NUCLEOTIDE SEQUENCE [LARGE SCALE GENOMIC DNA]</scope>
    <source>
        <strain evidence="5 6">AR-3-8</strain>
    </source>
</reference>
<dbReference type="InterPro" id="IPR016518">
    <property type="entry name" value="Alpha-L-fucosidase"/>
</dbReference>
<dbReference type="GO" id="GO:0005975">
    <property type="term" value="P:carbohydrate metabolic process"/>
    <property type="evidence" value="ECO:0007669"/>
    <property type="project" value="InterPro"/>
</dbReference>
<evidence type="ECO:0000259" key="2">
    <source>
        <dbReference type="Pfam" id="PF14498"/>
    </source>
</evidence>